<dbReference type="AlphaFoldDB" id="V6JG91"/>
<reference evidence="1 2" key="1">
    <citation type="journal article" date="2014" name="Genome Announc.">
        <title>Draft Genome Sequence of Streptomyces roseochromogenes subsp. oscitans DS 12.976, Producer of the Aminocoumarin Antibiotic Clorobiocin.</title>
        <authorList>
            <person name="Ruckert C."/>
            <person name="Kalinowski J."/>
            <person name="Heide L."/>
            <person name="Apel A.K."/>
        </authorList>
    </citation>
    <scope>NUCLEOTIDE SEQUENCE [LARGE SCALE GENOMIC DNA]</scope>
    <source>
        <strain evidence="1 2">DS 12.976</strain>
    </source>
</reference>
<dbReference type="RefSeq" id="WP_023553656.1">
    <property type="nucleotide sequence ID" value="NZ_CM002285.1"/>
</dbReference>
<dbReference type="HOGENOM" id="CLU_3173867_0_0_11"/>
<keyword evidence="2" id="KW-1185">Reference proteome</keyword>
<sequence>MAGSGFADELGEAFAAAVLLLFGLKYRLFSVTVDAQRTDELETDSHG</sequence>
<proteinExistence type="predicted"/>
<dbReference type="PATRIC" id="fig|1352936.5.peg.9181"/>
<gene>
    <name evidence="1" type="ORF">M878_44230</name>
</gene>
<evidence type="ECO:0000313" key="1">
    <source>
        <dbReference type="EMBL" id="EST18927.1"/>
    </source>
</evidence>
<dbReference type="EMBL" id="AWQX01000386">
    <property type="protein sequence ID" value="EST18927.1"/>
    <property type="molecule type" value="Genomic_DNA"/>
</dbReference>
<evidence type="ECO:0000313" key="2">
    <source>
        <dbReference type="Proteomes" id="UP000017984"/>
    </source>
</evidence>
<protein>
    <submittedName>
        <fullName evidence="1">Uncharacterized protein</fullName>
    </submittedName>
</protein>
<dbReference type="Proteomes" id="UP000017984">
    <property type="component" value="Chromosome"/>
</dbReference>
<accession>V6JG91</accession>
<name>V6JG91_STRRC</name>
<organism evidence="1 2">
    <name type="scientific">Streptomyces roseochromogenus subsp. oscitans DS 12.976</name>
    <dbReference type="NCBI Taxonomy" id="1352936"/>
    <lineage>
        <taxon>Bacteria</taxon>
        <taxon>Bacillati</taxon>
        <taxon>Actinomycetota</taxon>
        <taxon>Actinomycetes</taxon>
        <taxon>Kitasatosporales</taxon>
        <taxon>Streptomycetaceae</taxon>
        <taxon>Streptomyces</taxon>
    </lineage>
</organism>
<comment type="caution">
    <text evidence="1">The sequence shown here is derived from an EMBL/GenBank/DDBJ whole genome shotgun (WGS) entry which is preliminary data.</text>
</comment>